<name>A0ABS3CGI0_9BACT</name>
<evidence type="ECO:0000313" key="3">
    <source>
        <dbReference type="EMBL" id="MBN7816214.1"/>
    </source>
</evidence>
<feature type="domain" description="VanZ-like" evidence="2">
    <location>
        <begin position="19"/>
        <end position="136"/>
    </location>
</feature>
<dbReference type="PANTHER" id="PTHR36834:SF2">
    <property type="entry name" value="MEMBRANE PROTEIN"/>
    <property type="match status" value="1"/>
</dbReference>
<dbReference type="Pfam" id="PF04892">
    <property type="entry name" value="VanZ"/>
    <property type="match status" value="1"/>
</dbReference>
<proteinExistence type="predicted"/>
<feature type="transmembrane region" description="Helical" evidence="1">
    <location>
        <begin position="149"/>
        <end position="168"/>
    </location>
</feature>
<evidence type="ECO:0000313" key="4">
    <source>
        <dbReference type="Proteomes" id="UP000664480"/>
    </source>
</evidence>
<dbReference type="InterPro" id="IPR053150">
    <property type="entry name" value="Teicoplanin_resist-assoc"/>
</dbReference>
<gene>
    <name evidence="3" type="ORF">J0A69_12270</name>
</gene>
<feature type="transmembrane region" description="Helical" evidence="1">
    <location>
        <begin position="93"/>
        <end position="113"/>
    </location>
</feature>
<organism evidence="3 4">
    <name type="scientific">Algoriphagus pacificus</name>
    <dbReference type="NCBI Taxonomy" id="2811234"/>
    <lineage>
        <taxon>Bacteria</taxon>
        <taxon>Pseudomonadati</taxon>
        <taxon>Bacteroidota</taxon>
        <taxon>Cytophagia</taxon>
        <taxon>Cytophagales</taxon>
        <taxon>Cyclobacteriaceae</taxon>
        <taxon>Algoriphagus</taxon>
    </lineage>
</organism>
<keyword evidence="4" id="KW-1185">Reference proteome</keyword>
<evidence type="ECO:0000259" key="2">
    <source>
        <dbReference type="Pfam" id="PF04892"/>
    </source>
</evidence>
<dbReference type="Proteomes" id="UP000664480">
    <property type="component" value="Unassembled WGS sequence"/>
</dbReference>
<reference evidence="3 4" key="1">
    <citation type="submission" date="2021-03" db="EMBL/GenBank/DDBJ databases">
        <title>novel species isolated from a fishpond in China.</title>
        <authorList>
            <person name="Lu H."/>
            <person name="Cai Z."/>
        </authorList>
    </citation>
    <scope>NUCLEOTIDE SEQUENCE [LARGE SCALE GENOMIC DNA]</scope>
    <source>
        <strain evidence="3 4">YJ13C</strain>
    </source>
</reference>
<comment type="caution">
    <text evidence="3">The sequence shown here is derived from an EMBL/GenBank/DDBJ whole genome shotgun (WGS) entry which is preliminary data.</text>
</comment>
<feature type="transmembrane region" description="Helical" evidence="1">
    <location>
        <begin position="119"/>
        <end position="142"/>
    </location>
</feature>
<dbReference type="RefSeq" id="WP_206586846.1">
    <property type="nucleotide sequence ID" value="NZ_JAFKCU010000002.1"/>
</dbReference>
<protein>
    <submittedName>
        <fullName evidence="3">VanZ family protein</fullName>
    </submittedName>
</protein>
<evidence type="ECO:0000256" key="1">
    <source>
        <dbReference type="SAM" id="Phobius"/>
    </source>
</evidence>
<dbReference type="EMBL" id="JAFKCU010000002">
    <property type="protein sequence ID" value="MBN7816214.1"/>
    <property type="molecule type" value="Genomic_DNA"/>
</dbReference>
<dbReference type="InterPro" id="IPR006976">
    <property type="entry name" value="VanZ-like"/>
</dbReference>
<feature type="transmembrane region" description="Helical" evidence="1">
    <location>
        <begin position="12"/>
        <end position="31"/>
    </location>
</feature>
<keyword evidence="1" id="KW-0472">Membrane</keyword>
<dbReference type="PANTHER" id="PTHR36834">
    <property type="entry name" value="MEMBRANE PROTEIN-RELATED"/>
    <property type="match status" value="1"/>
</dbReference>
<keyword evidence="1" id="KW-0812">Transmembrane</keyword>
<sequence length="178" mass="20486">MHKTQKSIQADLITKILLISYLLILIWILLFKFGVQFSYMSERNINLSPFREFYTSAENVDPPQIILNILIFVPLGLYTGILFSKLHFFTKTALFFLVSFFIELFQYILKIGAFDITDIINNTAGGILGLLILKFLILLFGTHLKAQKVVNWLGILGTVLMLLLLILLKLNMLPIRYQ</sequence>
<accession>A0ABS3CGI0</accession>
<feature type="transmembrane region" description="Helical" evidence="1">
    <location>
        <begin position="65"/>
        <end position="86"/>
    </location>
</feature>
<keyword evidence="1" id="KW-1133">Transmembrane helix</keyword>